<keyword evidence="2" id="KW-1185">Reference proteome</keyword>
<dbReference type="InterPro" id="IPR036388">
    <property type="entry name" value="WH-like_DNA-bd_sf"/>
</dbReference>
<dbReference type="InterPro" id="IPR009057">
    <property type="entry name" value="Homeodomain-like_sf"/>
</dbReference>
<dbReference type="STRING" id="41431.PCC8801_2581"/>
<sequence>MVIGQPKYCENSPMSVNAEFKVSAPPFRWDESGGIRIGQSRVTLDSLLAAYHSGFTPEEIAFQYSVLHLEEIYSAIAYYLNHRQQIDKYLEQRRQKAQQQRSEFVEQYNLADLRQRLSDRYQTQGELKGDASIG</sequence>
<proteinExistence type="predicted"/>
<dbReference type="Gene3D" id="1.10.10.10">
    <property type="entry name" value="Winged helix-like DNA-binding domain superfamily/Winged helix DNA-binding domain"/>
    <property type="match status" value="1"/>
</dbReference>
<reference evidence="2" key="1">
    <citation type="journal article" date="2011" name="MBio">
        <title>Novel metabolic attributes of the genus Cyanothece, comprising a group of unicellular nitrogen-fixing Cyanobacteria.</title>
        <authorList>
            <person name="Bandyopadhyay A."/>
            <person name="Elvitigala T."/>
            <person name="Welsh E."/>
            <person name="Stockel J."/>
            <person name="Liberton M."/>
            <person name="Min H."/>
            <person name="Sherman L.A."/>
            <person name="Pakrasi H.B."/>
        </authorList>
    </citation>
    <scope>NUCLEOTIDE SEQUENCE [LARGE SCALE GENOMIC DNA]</scope>
    <source>
        <strain evidence="2">PCC 8801</strain>
    </source>
</reference>
<protein>
    <recommendedName>
        <fullName evidence="3">DUF433 domain-containing protein</fullName>
    </recommendedName>
</protein>
<dbReference type="KEGG" id="cyp:PCC8801_2581"/>
<name>B7K4T1_RIPO1</name>
<gene>
    <name evidence="1" type="ordered locus">PCC8801_2581</name>
</gene>
<dbReference type="Proteomes" id="UP000008204">
    <property type="component" value="Chromosome"/>
</dbReference>
<dbReference type="EMBL" id="CP001287">
    <property type="protein sequence ID" value="ACK66587.1"/>
    <property type="molecule type" value="Genomic_DNA"/>
</dbReference>
<dbReference type="HOGENOM" id="CLU_146679_0_0_3"/>
<dbReference type="SUPFAM" id="SSF46689">
    <property type="entry name" value="Homeodomain-like"/>
    <property type="match status" value="1"/>
</dbReference>
<evidence type="ECO:0000313" key="1">
    <source>
        <dbReference type="EMBL" id="ACK66587.1"/>
    </source>
</evidence>
<dbReference type="eggNOG" id="COG2442">
    <property type="taxonomic scope" value="Bacteria"/>
</dbReference>
<accession>B7K4T1</accession>
<evidence type="ECO:0008006" key="3">
    <source>
        <dbReference type="Google" id="ProtNLM"/>
    </source>
</evidence>
<dbReference type="InterPro" id="IPR007367">
    <property type="entry name" value="DUF433"/>
</dbReference>
<dbReference type="AlphaFoldDB" id="B7K4T1"/>
<dbReference type="OrthoDB" id="5772771at2"/>
<dbReference type="Pfam" id="PF04255">
    <property type="entry name" value="DUF433"/>
    <property type="match status" value="1"/>
</dbReference>
<evidence type="ECO:0000313" key="2">
    <source>
        <dbReference type="Proteomes" id="UP000008204"/>
    </source>
</evidence>
<organism evidence="1 2">
    <name type="scientific">Rippkaea orientalis (strain PCC 8801 / RF-1)</name>
    <name type="common">Cyanothece sp. (strain PCC 8801)</name>
    <dbReference type="NCBI Taxonomy" id="41431"/>
    <lineage>
        <taxon>Bacteria</taxon>
        <taxon>Bacillati</taxon>
        <taxon>Cyanobacteriota</taxon>
        <taxon>Cyanophyceae</taxon>
        <taxon>Oscillatoriophycideae</taxon>
        <taxon>Chroococcales</taxon>
        <taxon>Aphanothecaceae</taxon>
        <taxon>Rippkaea</taxon>
        <taxon>Rippkaea orientalis</taxon>
    </lineage>
</organism>